<gene>
    <name evidence="10" type="primary">ccmE</name>
    <name evidence="10" type="synonym">cycJ</name>
    <name evidence="13" type="ORF">Aam_005_078</name>
</gene>
<reference evidence="13 14" key="1">
    <citation type="submission" date="2012-11" db="EMBL/GenBank/DDBJ databases">
        <title>Whole genome sequence of Acidocella aminolytica 101 = DSM 11237.</title>
        <authorList>
            <person name="Azuma Y."/>
            <person name="Higashiura N."/>
            <person name="Hirakawa H."/>
            <person name="Matsushita K."/>
        </authorList>
    </citation>
    <scope>NUCLEOTIDE SEQUENCE [LARGE SCALE GENOMIC DNA]</scope>
    <source>
        <strain evidence="14">101 / DSM 11237</strain>
    </source>
</reference>
<evidence type="ECO:0000256" key="4">
    <source>
        <dbReference type="ARBA" id="ARBA00022723"/>
    </source>
</evidence>
<evidence type="ECO:0000313" key="14">
    <source>
        <dbReference type="Proteomes" id="UP000032668"/>
    </source>
</evidence>
<dbReference type="Gene3D" id="2.40.50.140">
    <property type="entry name" value="Nucleic acid-binding proteins"/>
    <property type="match status" value="1"/>
</dbReference>
<dbReference type="InterPro" id="IPR012340">
    <property type="entry name" value="NA-bd_OB-fold"/>
</dbReference>
<evidence type="ECO:0000256" key="7">
    <source>
        <dbReference type="ARBA" id="ARBA00022989"/>
    </source>
</evidence>
<keyword evidence="8 10" id="KW-0408">Iron</keyword>
<keyword evidence="3 10" id="KW-0812">Transmembrane</keyword>
<evidence type="ECO:0000256" key="2">
    <source>
        <dbReference type="ARBA" id="ARBA00022617"/>
    </source>
</evidence>
<accession>A0A0D6PCV5</accession>
<evidence type="ECO:0000256" key="1">
    <source>
        <dbReference type="ARBA" id="ARBA00004370"/>
    </source>
</evidence>
<keyword evidence="5 10" id="KW-0201">Cytochrome c-type biogenesis</keyword>
<dbReference type="GO" id="GO:0005886">
    <property type="term" value="C:plasma membrane"/>
    <property type="evidence" value="ECO:0007669"/>
    <property type="project" value="UniProtKB-SubCell"/>
</dbReference>
<sequence>MRTPKKRRLYLVLACLVCLGGAVALSLAAFSSSLTYFLSPRQVEAKAPPLGRSFRLGGIVEVGTVATDVSKGEPVTHFAVTDGQAAVKVIYTGVLPDLFREGQGVVAIGSMQKGDVFRASEVLAKHGADYMPKDVEEALKKSGKWNPRFGPPPNAASWDDMSVKGKGA</sequence>
<evidence type="ECO:0000256" key="8">
    <source>
        <dbReference type="ARBA" id="ARBA00023004"/>
    </source>
</evidence>
<evidence type="ECO:0000256" key="11">
    <source>
        <dbReference type="PIRSR" id="PIRSR604329-50"/>
    </source>
</evidence>
<dbReference type="Proteomes" id="UP000032668">
    <property type="component" value="Unassembled WGS sequence"/>
</dbReference>
<keyword evidence="7 10" id="KW-1133">Transmembrane helix</keyword>
<keyword evidence="4 10" id="KW-0479">Metal-binding</keyword>
<evidence type="ECO:0000256" key="12">
    <source>
        <dbReference type="SAM" id="MobiDB-lite"/>
    </source>
</evidence>
<dbReference type="RefSeq" id="WP_048877170.1">
    <property type="nucleotide sequence ID" value="NZ_BANC01000005.1"/>
</dbReference>
<dbReference type="AlphaFoldDB" id="A0A0D6PCV5"/>
<protein>
    <recommendedName>
        <fullName evidence="10">Cytochrome c-type biogenesis protein CcmE</fullName>
    </recommendedName>
    <alternativeName>
        <fullName evidence="10">Cytochrome c maturation protein E</fullName>
    </alternativeName>
    <alternativeName>
        <fullName evidence="10">Heme chaperone CcmE</fullName>
    </alternativeName>
</protein>
<dbReference type="InterPro" id="IPR004329">
    <property type="entry name" value="CcmE"/>
</dbReference>
<dbReference type="PANTHER" id="PTHR34128:SF2">
    <property type="entry name" value="CYTOCHROME C-TYPE BIOGENESIS PROTEIN CCME HOMOLOG, MITOCHONDRIAL"/>
    <property type="match status" value="1"/>
</dbReference>
<dbReference type="STRING" id="1120923.SAMN02746095_00492"/>
<dbReference type="EMBL" id="BANC01000005">
    <property type="protein sequence ID" value="GAN78679.1"/>
    <property type="molecule type" value="Genomic_DNA"/>
</dbReference>
<dbReference type="InterPro" id="IPR036127">
    <property type="entry name" value="CcmE-like_sf"/>
</dbReference>
<feature type="region of interest" description="Disordered" evidence="12">
    <location>
        <begin position="142"/>
        <end position="168"/>
    </location>
</feature>
<comment type="similarity">
    <text evidence="10">Belongs to the CcmE/CycJ family.</text>
</comment>
<keyword evidence="14" id="KW-1185">Reference proteome</keyword>
<dbReference type="GO" id="GO:0017004">
    <property type="term" value="P:cytochrome complex assembly"/>
    <property type="evidence" value="ECO:0007669"/>
    <property type="project" value="UniProtKB-KW"/>
</dbReference>
<dbReference type="GO" id="GO:0046872">
    <property type="term" value="F:metal ion binding"/>
    <property type="evidence" value="ECO:0007669"/>
    <property type="project" value="UniProtKB-KW"/>
</dbReference>
<feature type="binding site" description="axial binding residue" evidence="10 11">
    <location>
        <position position="130"/>
    </location>
    <ligand>
        <name>heme</name>
        <dbReference type="ChEBI" id="CHEBI:30413"/>
    </ligand>
    <ligandPart>
        <name>Fe</name>
        <dbReference type="ChEBI" id="CHEBI:18248"/>
    </ligandPart>
</feature>
<dbReference type="GO" id="GO:0017003">
    <property type="term" value="P:protein-heme linkage"/>
    <property type="evidence" value="ECO:0007669"/>
    <property type="project" value="UniProtKB-UniRule"/>
</dbReference>
<dbReference type="Pfam" id="PF03100">
    <property type="entry name" value="CcmE"/>
    <property type="match status" value="1"/>
</dbReference>
<dbReference type="SUPFAM" id="SSF82093">
    <property type="entry name" value="Heme chaperone CcmE"/>
    <property type="match status" value="1"/>
</dbReference>
<keyword evidence="2 10" id="KW-0349">Heme</keyword>
<feature type="topological domain" description="Cytoplasmic" evidence="10">
    <location>
        <begin position="1"/>
        <end position="8"/>
    </location>
</feature>
<evidence type="ECO:0000256" key="10">
    <source>
        <dbReference type="HAMAP-Rule" id="MF_01959"/>
    </source>
</evidence>
<evidence type="ECO:0000256" key="3">
    <source>
        <dbReference type="ARBA" id="ARBA00022692"/>
    </source>
</evidence>
<dbReference type="OrthoDB" id="9793584at2"/>
<keyword evidence="9 10" id="KW-0472">Membrane</keyword>
<organism evidence="13 14">
    <name type="scientific">Acidocella aminolytica 101 = DSM 11237</name>
    <dbReference type="NCBI Taxonomy" id="1120923"/>
    <lineage>
        <taxon>Bacteria</taxon>
        <taxon>Pseudomonadati</taxon>
        <taxon>Pseudomonadota</taxon>
        <taxon>Alphaproteobacteria</taxon>
        <taxon>Acetobacterales</taxon>
        <taxon>Acidocellaceae</taxon>
        <taxon>Acidocella</taxon>
    </lineage>
</organism>
<dbReference type="NCBIfam" id="NF009731">
    <property type="entry name" value="PRK13254.1-5"/>
    <property type="match status" value="1"/>
</dbReference>
<proteinExistence type="inferred from homology"/>
<evidence type="ECO:0000313" key="13">
    <source>
        <dbReference type="EMBL" id="GAN78679.1"/>
    </source>
</evidence>
<comment type="subcellular location">
    <subcellularLocation>
        <location evidence="10">Cell membrane</location>
        <topology evidence="10">Single-pass type II membrane protein</topology>
    </subcellularLocation>
    <subcellularLocation>
        <location evidence="1">Membrane</location>
    </subcellularLocation>
</comment>
<evidence type="ECO:0000256" key="6">
    <source>
        <dbReference type="ARBA" id="ARBA00022968"/>
    </source>
</evidence>
<feature type="binding site" description="covalent" evidence="10 11">
    <location>
        <position position="126"/>
    </location>
    <ligand>
        <name>heme</name>
        <dbReference type="ChEBI" id="CHEBI:30413"/>
    </ligand>
</feature>
<evidence type="ECO:0000256" key="9">
    <source>
        <dbReference type="ARBA" id="ARBA00023136"/>
    </source>
</evidence>
<dbReference type="HAMAP" id="MF_01959">
    <property type="entry name" value="CcmE"/>
    <property type="match status" value="1"/>
</dbReference>
<name>A0A0D6PCV5_9PROT</name>
<keyword evidence="6 10" id="KW-0735">Signal-anchor</keyword>
<keyword evidence="10" id="KW-1003">Cell membrane</keyword>
<feature type="topological domain" description="Extracellular" evidence="10">
    <location>
        <begin position="30"/>
        <end position="168"/>
    </location>
</feature>
<dbReference type="PANTHER" id="PTHR34128">
    <property type="entry name" value="CYTOCHROME C-TYPE BIOGENESIS PROTEIN CCME HOMOLOG, MITOCHONDRIAL"/>
    <property type="match status" value="1"/>
</dbReference>
<dbReference type="GO" id="GO:0020037">
    <property type="term" value="F:heme binding"/>
    <property type="evidence" value="ECO:0007669"/>
    <property type="project" value="InterPro"/>
</dbReference>
<comment type="function">
    <text evidence="10">Heme chaperone required for the biogenesis of c-type cytochromes. Transiently binds heme delivered by CcmC and transfers the heme to apo-cytochromes in a process facilitated by CcmF and CcmH.</text>
</comment>
<evidence type="ECO:0000256" key="5">
    <source>
        <dbReference type="ARBA" id="ARBA00022748"/>
    </source>
</evidence>
<comment type="caution">
    <text evidence="13">The sequence shown here is derived from an EMBL/GenBank/DDBJ whole genome shotgun (WGS) entry which is preliminary data.</text>
</comment>